<protein>
    <submittedName>
        <fullName evidence="2">Uncharacterized protein</fullName>
    </submittedName>
</protein>
<name>A0A428QW86_9HYPO</name>
<keyword evidence="3" id="KW-1185">Reference proteome</keyword>
<dbReference type="AlphaFoldDB" id="A0A428QW86"/>
<organism evidence="2 3">
    <name type="scientific">Fusarium floridanum</name>
    <dbReference type="NCBI Taxonomy" id="1325733"/>
    <lineage>
        <taxon>Eukaryota</taxon>
        <taxon>Fungi</taxon>
        <taxon>Dikarya</taxon>
        <taxon>Ascomycota</taxon>
        <taxon>Pezizomycotina</taxon>
        <taxon>Sordariomycetes</taxon>
        <taxon>Hypocreomycetidae</taxon>
        <taxon>Hypocreales</taxon>
        <taxon>Nectriaceae</taxon>
        <taxon>Fusarium</taxon>
        <taxon>Fusarium solani species complex</taxon>
    </lineage>
</organism>
<dbReference type="EMBL" id="NKCL01000455">
    <property type="protein sequence ID" value="RSL69602.1"/>
    <property type="molecule type" value="Genomic_DNA"/>
</dbReference>
<dbReference type="Proteomes" id="UP000287972">
    <property type="component" value="Unassembled WGS sequence"/>
</dbReference>
<accession>A0A428QW86</accession>
<evidence type="ECO:0000256" key="1">
    <source>
        <dbReference type="SAM" id="MobiDB-lite"/>
    </source>
</evidence>
<feature type="region of interest" description="Disordered" evidence="1">
    <location>
        <begin position="55"/>
        <end position="96"/>
    </location>
</feature>
<evidence type="ECO:0000313" key="2">
    <source>
        <dbReference type="EMBL" id="RSL69602.1"/>
    </source>
</evidence>
<proteinExistence type="predicted"/>
<gene>
    <name evidence="2" type="ORF">CEP51_012316</name>
</gene>
<evidence type="ECO:0000313" key="3">
    <source>
        <dbReference type="Proteomes" id="UP000287972"/>
    </source>
</evidence>
<sequence length="96" mass="10403">MGKAGKALRNFILSIPDDKINSFTDGEHTLYKDANYRLDNQGLTTGDPQRAVQLASSSQPRDHAFDSEAGSWEDGCHGTCPNGGKLDARHDSKRAA</sequence>
<reference evidence="2 3" key="1">
    <citation type="submission" date="2017-06" db="EMBL/GenBank/DDBJ databases">
        <title>Comparative genomic analysis of Ambrosia Fusariam Clade fungi.</title>
        <authorList>
            <person name="Stajich J.E."/>
            <person name="Carrillo J."/>
            <person name="Kijimoto T."/>
            <person name="Eskalen A."/>
            <person name="O'Donnell K."/>
            <person name="Kasson M."/>
        </authorList>
    </citation>
    <scope>NUCLEOTIDE SEQUENCE [LARGE SCALE GENOMIC DNA]</scope>
    <source>
        <strain evidence="2 3">NRRL62606</strain>
    </source>
</reference>
<comment type="caution">
    <text evidence="2">The sequence shown here is derived from an EMBL/GenBank/DDBJ whole genome shotgun (WGS) entry which is preliminary data.</text>
</comment>
<feature type="compositionally biased region" description="Basic and acidic residues" evidence="1">
    <location>
        <begin position="86"/>
        <end position="96"/>
    </location>
</feature>